<gene>
    <name evidence="1" type="ORF">Fcan01_18034</name>
</gene>
<name>A0A226DQY1_FOLCA</name>
<evidence type="ECO:0000313" key="2">
    <source>
        <dbReference type="Proteomes" id="UP000198287"/>
    </source>
</evidence>
<comment type="caution">
    <text evidence="1">The sequence shown here is derived from an EMBL/GenBank/DDBJ whole genome shotgun (WGS) entry which is preliminary data.</text>
</comment>
<evidence type="ECO:0000313" key="1">
    <source>
        <dbReference type="EMBL" id="OXA47254.1"/>
    </source>
</evidence>
<dbReference type="EMBL" id="LNIX01000013">
    <property type="protein sequence ID" value="OXA47254.1"/>
    <property type="molecule type" value="Genomic_DNA"/>
</dbReference>
<dbReference type="Proteomes" id="UP000198287">
    <property type="component" value="Unassembled WGS sequence"/>
</dbReference>
<sequence length="546" mass="60268">MQTDNDLPTQMEMNRLAVSDLSSQQMDVSTTTLISHWDDSESDLSTQQTDVATSALMNPLLLNLIFSYMDAPTLKKSVRPVCTLWADLGAPFLGGKTTQTYSEQLGCGMYTPEITGVASFHSKLVRNVKLVASTCPCEWSERLPENFVAVLPNIARHLEEIEVKIGSSFLHGLHKMWESHRFTNLARISITVLSSYDENGRWILAGSSYPTMGNVTMISVIMGDQYNPNTDGMAASICQKLLNAAPNLVEVEVKANFYLDFAPCKKLTRLTYKFVQFVDFATHEPTEVMDLGKIAEMLTPCRDSLAELSLYYVGPDGGHDDDVPQTLSLPSFPNLTRLTISCMDGYFRHLGDCLYTTHLPALTHVKLAASDKESLTLTLPEMFEHFRQPHVGIVSLDVDAAYDGEAENVAAAAVMVRLFPAVTKLQLKLTISEDLNSVALRRLKETLRNLAPWELTSALVEVQNVKSSGVVLATMQGLARWKGLAHTEVRLCGKVGAVLVPGDAVKAILLTCREVKLVKMSGFLIKGRDKFQGFIDANRLPITLSE</sequence>
<protein>
    <recommendedName>
        <fullName evidence="3">F-box domain-containing protein</fullName>
    </recommendedName>
</protein>
<dbReference type="AlphaFoldDB" id="A0A226DQY1"/>
<accession>A0A226DQY1</accession>
<proteinExistence type="predicted"/>
<keyword evidence="2" id="KW-1185">Reference proteome</keyword>
<reference evidence="1 2" key="1">
    <citation type="submission" date="2015-12" db="EMBL/GenBank/DDBJ databases">
        <title>The genome of Folsomia candida.</title>
        <authorList>
            <person name="Faddeeva A."/>
            <person name="Derks M.F."/>
            <person name="Anvar Y."/>
            <person name="Smit S."/>
            <person name="Van Straalen N."/>
            <person name="Roelofs D."/>
        </authorList>
    </citation>
    <scope>NUCLEOTIDE SEQUENCE [LARGE SCALE GENOMIC DNA]</scope>
    <source>
        <strain evidence="1 2">VU population</strain>
        <tissue evidence="1">Whole body</tissue>
    </source>
</reference>
<evidence type="ECO:0008006" key="3">
    <source>
        <dbReference type="Google" id="ProtNLM"/>
    </source>
</evidence>
<organism evidence="1 2">
    <name type="scientific">Folsomia candida</name>
    <name type="common">Springtail</name>
    <dbReference type="NCBI Taxonomy" id="158441"/>
    <lineage>
        <taxon>Eukaryota</taxon>
        <taxon>Metazoa</taxon>
        <taxon>Ecdysozoa</taxon>
        <taxon>Arthropoda</taxon>
        <taxon>Hexapoda</taxon>
        <taxon>Collembola</taxon>
        <taxon>Entomobryomorpha</taxon>
        <taxon>Isotomoidea</taxon>
        <taxon>Isotomidae</taxon>
        <taxon>Proisotominae</taxon>
        <taxon>Folsomia</taxon>
    </lineage>
</organism>